<feature type="domain" description="PDZ" evidence="4">
    <location>
        <begin position="443"/>
        <end position="525"/>
    </location>
</feature>
<dbReference type="GO" id="GO:0004252">
    <property type="term" value="F:serine-type endopeptidase activity"/>
    <property type="evidence" value="ECO:0007669"/>
    <property type="project" value="InterPro"/>
</dbReference>
<evidence type="ECO:0000256" key="1">
    <source>
        <dbReference type="ARBA" id="ARBA00010541"/>
    </source>
</evidence>
<dbReference type="PRINTS" id="PR00834">
    <property type="entry name" value="PROTEASES2C"/>
</dbReference>
<dbReference type="EMBL" id="CP036269">
    <property type="protein sequence ID" value="QDT41298.1"/>
    <property type="molecule type" value="Genomic_DNA"/>
</dbReference>
<dbReference type="SMART" id="SM00228">
    <property type="entry name" value="PDZ"/>
    <property type="match status" value="2"/>
</dbReference>
<dbReference type="RefSeq" id="WP_145212666.1">
    <property type="nucleotide sequence ID" value="NZ_CP036269.1"/>
</dbReference>
<dbReference type="InterPro" id="IPR001478">
    <property type="entry name" value="PDZ"/>
</dbReference>
<name>A0A517RBN3_9PLAN</name>
<protein>
    <submittedName>
        <fullName evidence="5">Periplasmic serine endoprotease DegP</fullName>
        <ecNumber evidence="5">3.4.21.107</ecNumber>
    </submittedName>
</protein>
<proteinExistence type="inferred from homology"/>
<dbReference type="Gene3D" id="2.40.10.120">
    <property type="match status" value="1"/>
</dbReference>
<dbReference type="KEGG" id="gaz:Pan241w_13580"/>
<dbReference type="Gene3D" id="2.30.42.10">
    <property type="match status" value="2"/>
</dbReference>
<keyword evidence="2 5" id="KW-0645">Protease</keyword>
<evidence type="ECO:0000256" key="2">
    <source>
        <dbReference type="ARBA" id="ARBA00022670"/>
    </source>
</evidence>
<dbReference type="PANTHER" id="PTHR22939:SF129">
    <property type="entry name" value="SERINE PROTEASE HTRA2, MITOCHONDRIAL"/>
    <property type="match status" value="1"/>
</dbReference>
<dbReference type="InterPro" id="IPR036034">
    <property type="entry name" value="PDZ_sf"/>
</dbReference>
<dbReference type="Pfam" id="PF13180">
    <property type="entry name" value="PDZ_2"/>
    <property type="match status" value="1"/>
</dbReference>
<evidence type="ECO:0000313" key="6">
    <source>
        <dbReference type="Proteomes" id="UP000317171"/>
    </source>
</evidence>
<sequence>MLNAQSTQIARSRLLAIMAFLSGLSLLPFAPSPSLYAQNLDARAIAFAVQQQLVQAIEKSEKSVVAISKIKTKRQQIQSRIPAPFGLDPNQGLNLSQDPKNLNFIPNEFGAGVLIPDPTGQNRVLILTNYHLTEGGPVAGKKTNPENRIFVHAANQLGFYAELIAADPRSDLAVLTPAKGLPNRSTRALSPIKYGNTEAIRKGQFVIALGNPYAIARDGSPSASWGIVSNFHRYPVPIFKNFLNQELDKEETLHHFGTLLQVDTHLDLGTSGGALLDLDGNLIGVTTSLAALEGYEKSTGFAIPIDQATLRIINSLAAGMEPEYGFLGIHPLTIEQSQARHLFTRNTVLLEPYYVVAKSVKPHSPAQLAGMLPDDLILSIEGQKLTRDFDLMREVGKAGAGKEVKLQILRGKKPRELTLTVKLGKWPVADDEGIVQTQFHHPLWRGLRVDYPTARKKYTFSPFSYPPAVVVTHVAPESPAQQAGLKEGNFISHFNDQAVRLPDSFYQEAQKANNSPVTLQLLDGRKVILSPQEAIKKQ</sequence>
<dbReference type="GO" id="GO:0006508">
    <property type="term" value="P:proteolysis"/>
    <property type="evidence" value="ECO:0007669"/>
    <property type="project" value="UniProtKB-KW"/>
</dbReference>
<dbReference type="InterPro" id="IPR001940">
    <property type="entry name" value="Peptidase_S1C"/>
</dbReference>
<dbReference type="InterPro" id="IPR009003">
    <property type="entry name" value="Peptidase_S1_PA"/>
</dbReference>
<accession>A0A517RBN3</accession>
<dbReference type="Proteomes" id="UP000317171">
    <property type="component" value="Chromosome"/>
</dbReference>
<dbReference type="SUPFAM" id="SSF50494">
    <property type="entry name" value="Trypsin-like serine proteases"/>
    <property type="match status" value="1"/>
</dbReference>
<dbReference type="AlphaFoldDB" id="A0A517RBN3"/>
<dbReference type="OrthoDB" id="208231at2"/>
<dbReference type="SUPFAM" id="SSF50156">
    <property type="entry name" value="PDZ domain-like"/>
    <property type="match status" value="2"/>
</dbReference>
<dbReference type="EC" id="3.4.21.107" evidence="5"/>
<feature type="domain" description="PDZ" evidence="4">
    <location>
        <begin position="325"/>
        <end position="412"/>
    </location>
</feature>
<dbReference type="Pfam" id="PF13365">
    <property type="entry name" value="Trypsin_2"/>
    <property type="match status" value="1"/>
</dbReference>
<dbReference type="PANTHER" id="PTHR22939">
    <property type="entry name" value="SERINE PROTEASE FAMILY S1C HTRA-RELATED"/>
    <property type="match status" value="1"/>
</dbReference>
<keyword evidence="6" id="KW-1185">Reference proteome</keyword>
<evidence type="ECO:0000313" key="5">
    <source>
        <dbReference type="EMBL" id="QDT41298.1"/>
    </source>
</evidence>
<gene>
    <name evidence="5" type="primary">degP_2</name>
    <name evidence="5" type="ORF">Pan241w_13580</name>
</gene>
<evidence type="ECO:0000256" key="3">
    <source>
        <dbReference type="ARBA" id="ARBA00022801"/>
    </source>
</evidence>
<reference evidence="5 6" key="1">
    <citation type="submission" date="2019-02" db="EMBL/GenBank/DDBJ databases">
        <title>Deep-cultivation of Planctomycetes and their phenomic and genomic characterization uncovers novel biology.</title>
        <authorList>
            <person name="Wiegand S."/>
            <person name="Jogler M."/>
            <person name="Boedeker C."/>
            <person name="Pinto D."/>
            <person name="Vollmers J."/>
            <person name="Rivas-Marin E."/>
            <person name="Kohn T."/>
            <person name="Peeters S.H."/>
            <person name="Heuer A."/>
            <person name="Rast P."/>
            <person name="Oberbeckmann S."/>
            <person name="Bunk B."/>
            <person name="Jeske O."/>
            <person name="Meyerdierks A."/>
            <person name="Storesund J.E."/>
            <person name="Kallscheuer N."/>
            <person name="Luecker S."/>
            <person name="Lage O.M."/>
            <person name="Pohl T."/>
            <person name="Merkel B.J."/>
            <person name="Hornburger P."/>
            <person name="Mueller R.-W."/>
            <person name="Bruemmer F."/>
            <person name="Labrenz M."/>
            <person name="Spormann A.M."/>
            <person name="Op den Camp H."/>
            <person name="Overmann J."/>
            <person name="Amann R."/>
            <person name="Jetten M.S.M."/>
            <person name="Mascher T."/>
            <person name="Medema M.H."/>
            <person name="Devos D.P."/>
            <person name="Kaster A.-K."/>
            <person name="Ovreas L."/>
            <person name="Rohde M."/>
            <person name="Galperin M.Y."/>
            <person name="Jogler C."/>
        </authorList>
    </citation>
    <scope>NUCLEOTIDE SEQUENCE [LARGE SCALE GENOMIC DNA]</scope>
    <source>
        <strain evidence="5 6">Pan241w</strain>
    </source>
</reference>
<comment type="similarity">
    <text evidence="1">Belongs to the peptidase S1C family.</text>
</comment>
<evidence type="ECO:0000259" key="4">
    <source>
        <dbReference type="SMART" id="SM00228"/>
    </source>
</evidence>
<organism evidence="5 6">
    <name type="scientific">Gimesia alba</name>
    <dbReference type="NCBI Taxonomy" id="2527973"/>
    <lineage>
        <taxon>Bacteria</taxon>
        <taxon>Pseudomonadati</taxon>
        <taxon>Planctomycetota</taxon>
        <taxon>Planctomycetia</taxon>
        <taxon>Planctomycetales</taxon>
        <taxon>Planctomycetaceae</taxon>
        <taxon>Gimesia</taxon>
    </lineage>
</organism>
<keyword evidence="3 5" id="KW-0378">Hydrolase</keyword>